<name>A0ABR1UZX5_9PEZI</name>
<organism evidence="2 3">
    <name type="scientific">Apiospora saccharicola</name>
    <dbReference type="NCBI Taxonomy" id="335842"/>
    <lineage>
        <taxon>Eukaryota</taxon>
        <taxon>Fungi</taxon>
        <taxon>Dikarya</taxon>
        <taxon>Ascomycota</taxon>
        <taxon>Pezizomycotina</taxon>
        <taxon>Sordariomycetes</taxon>
        <taxon>Xylariomycetidae</taxon>
        <taxon>Amphisphaeriales</taxon>
        <taxon>Apiosporaceae</taxon>
        <taxon>Apiospora</taxon>
    </lineage>
</organism>
<comment type="caution">
    <text evidence="2">The sequence shown here is derived from an EMBL/GenBank/DDBJ whole genome shotgun (WGS) entry which is preliminary data.</text>
</comment>
<dbReference type="Pfam" id="PF25534">
    <property type="entry name" value="DUF7918"/>
    <property type="match status" value="1"/>
</dbReference>
<dbReference type="Proteomes" id="UP001446871">
    <property type="component" value="Unassembled WGS sequence"/>
</dbReference>
<feature type="domain" description="DUF7918" evidence="1">
    <location>
        <begin position="9"/>
        <end position="129"/>
    </location>
</feature>
<evidence type="ECO:0000313" key="2">
    <source>
        <dbReference type="EMBL" id="KAK8064222.1"/>
    </source>
</evidence>
<accession>A0ABR1UZX5</accession>
<reference evidence="2 3" key="1">
    <citation type="submission" date="2023-01" db="EMBL/GenBank/DDBJ databases">
        <title>Analysis of 21 Apiospora genomes using comparative genomics revels a genus with tremendous synthesis potential of carbohydrate active enzymes and secondary metabolites.</title>
        <authorList>
            <person name="Sorensen T."/>
        </authorList>
    </citation>
    <scope>NUCLEOTIDE SEQUENCE [LARGE SCALE GENOMIC DNA]</scope>
    <source>
        <strain evidence="2 3">CBS 83171</strain>
    </source>
</reference>
<dbReference type="InterPro" id="IPR057678">
    <property type="entry name" value="DUF7918"/>
</dbReference>
<dbReference type="EMBL" id="JAQQWM010000005">
    <property type="protein sequence ID" value="KAK8064222.1"/>
    <property type="molecule type" value="Genomic_DNA"/>
</dbReference>
<protein>
    <recommendedName>
        <fullName evidence="1">DUF7918 domain-containing protein</fullName>
    </recommendedName>
</protein>
<gene>
    <name evidence="2" type="ORF">PG996_008874</name>
</gene>
<keyword evidence="3" id="KW-1185">Reference proteome</keyword>
<sequence length="138" mass="15267">MAVLDEVPGIGVVVRTRGRIVEEHSGSGLAQQQGPAALPFGPSTSTYIESFDDPEFSVDFAVDQLYDFARDELHCLQFAVTVDSSRLKAVCDISWQDVAAGHGRARNSLDRTAAHDAQRLNCYVEKFRFPIVERGKMH</sequence>
<evidence type="ECO:0000259" key="1">
    <source>
        <dbReference type="Pfam" id="PF25534"/>
    </source>
</evidence>
<proteinExistence type="predicted"/>
<evidence type="ECO:0000313" key="3">
    <source>
        <dbReference type="Proteomes" id="UP001446871"/>
    </source>
</evidence>